<dbReference type="RefSeq" id="WP_273740421.1">
    <property type="nucleotide sequence ID" value="NZ_JAQIVI010000391.1"/>
</dbReference>
<keyword evidence="3" id="KW-1185">Reference proteome</keyword>
<evidence type="ECO:0000256" key="1">
    <source>
        <dbReference type="SAM" id="MobiDB-lite"/>
    </source>
</evidence>
<feature type="compositionally biased region" description="Basic and acidic residues" evidence="1">
    <location>
        <begin position="25"/>
        <end position="47"/>
    </location>
</feature>
<reference evidence="2 3" key="1">
    <citation type="journal article" date="2019" name="Int. J. Syst. Evol. Microbiol.">
        <title>The Global Catalogue of Microorganisms (GCM) 10K type strain sequencing project: providing services to taxonomists for standard genome sequencing and annotation.</title>
        <authorList>
            <consortium name="The Broad Institute Genomics Platform"/>
            <consortium name="The Broad Institute Genome Sequencing Center for Infectious Disease"/>
            <person name="Wu L."/>
            <person name="Ma J."/>
        </authorList>
    </citation>
    <scope>NUCLEOTIDE SEQUENCE [LARGE SCALE GENOMIC DNA]</scope>
    <source>
        <strain evidence="2 3">LMG 29247</strain>
    </source>
</reference>
<gene>
    <name evidence="2" type="ORF">ACFQE6_21930</name>
</gene>
<dbReference type="EMBL" id="JBHSWV010000391">
    <property type="protein sequence ID" value="MFC6767548.1"/>
    <property type="molecule type" value="Genomic_DNA"/>
</dbReference>
<accession>A0ABD5SR63</accession>
<name>A0ABD5SR63_9EURY</name>
<protein>
    <submittedName>
        <fullName evidence="2">Uncharacterized protein</fullName>
    </submittedName>
</protein>
<evidence type="ECO:0000313" key="3">
    <source>
        <dbReference type="Proteomes" id="UP001596383"/>
    </source>
</evidence>
<dbReference type="AlphaFoldDB" id="A0ABD5SR63"/>
<proteinExistence type="predicted"/>
<sequence length="73" mass="7865">MGIGCAAAGSRRYHAANPHATNPGIRREADGDEWKRGEDGCESEWWRTESGSPEAESKPEDGTGRPARGVIAR</sequence>
<dbReference type="Proteomes" id="UP001596383">
    <property type="component" value="Unassembled WGS sequence"/>
</dbReference>
<feature type="region of interest" description="Disordered" evidence="1">
    <location>
        <begin position="1"/>
        <end position="73"/>
    </location>
</feature>
<organism evidence="2 3">
    <name type="scientific">Natrinema soli</name>
    <dbReference type="NCBI Taxonomy" id="1930624"/>
    <lineage>
        <taxon>Archaea</taxon>
        <taxon>Methanobacteriati</taxon>
        <taxon>Methanobacteriota</taxon>
        <taxon>Stenosarchaea group</taxon>
        <taxon>Halobacteria</taxon>
        <taxon>Halobacteriales</taxon>
        <taxon>Natrialbaceae</taxon>
        <taxon>Natrinema</taxon>
    </lineage>
</organism>
<comment type="caution">
    <text evidence="2">The sequence shown here is derived from an EMBL/GenBank/DDBJ whole genome shotgun (WGS) entry which is preliminary data.</text>
</comment>
<evidence type="ECO:0000313" key="2">
    <source>
        <dbReference type="EMBL" id="MFC6767548.1"/>
    </source>
</evidence>